<dbReference type="Proteomes" id="UP000229523">
    <property type="component" value="Unassembled WGS sequence"/>
</dbReference>
<dbReference type="InterPro" id="IPR014963">
    <property type="entry name" value="UPF0302_N"/>
</dbReference>
<dbReference type="InterPro" id="IPR038091">
    <property type="entry name" value="UPF0302_N_sf"/>
</dbReference>
<gene>
    <name evidence="2" type="ORF">BFS35_002370</name>
</gene>
<evidence type="ECO:0000313" key="2">
    <source>
        <dbReference type="EMBL" id="RAI82553.1"/>
    </source>
</evidence>
<organism evidence="2 3">
    <name type="scientific">Macrococcoides goetzii</name>
    <dbReference type="NCBI Taxonomy" id="1891097"/>
    <lineage>
        <taxon>Bacteria</taxon>
        <taxon>Bacillati</taxon>
        <taxon>Bacillota</taxon>
        <taxon>Bacilli</taxon>
        <taxon>Bacillales</taxon>
        <taxon>Staphylococcaceae</taxon>
        <taxon>Macrococcoides</taxon>
    </lineage>
</organism>
<dbReference type="RefSeq" id="WP_099578202.1">
    <property type="nucleotide sequence ID" value="NZ_MJBI02000001.1"/>
</dbReference>
<evidence type="ECO:0000259" key="1">
    <source>
        <dbReference type="Pfam" id="PF08864"/>
    </source>
</evidence>
<reference evidence="2 3" key="1">
    <citation type="journal article" date="2018" name="Front. Microbiol.">
        <title>Description and Comparative Genomics of Macrococcus caseolyticus subsp. hominis subsp. nov., Macrococcus goetzii sp. nov., Macrococcus epidermidis sp. nov., and Macrococcus bohemicus sp. nov., Novel Macrococci From Human Clinical Material With Virulence Potential and Suspected Uptake of Foreign DNA by Natural Transformation.</title>
        <authorList>
            <person name="Maslanova I."/>
            <person name="Wertheimer Z."/>
            <person name="Sedlacek I."/>
            <person name="Svec P."/>
            <person name="Indrakova A."/>
            <person name="Kovarovic V."/>
            <person name="Schumann P."/>
            <person name="Sproer C."/>
            <person name="Kralova S."/>
            <person name="Sedo O."/>
            <person name="Kristofova L."/>
            <person name="Vrbovska V."/>
            <person name="Fuzik T."/>
            <person name="Petras P."/>
            <person name="Zdrahal Z."/>
            <person name="Ruzickova V."/>
            <person name="Doskar J."/>
            <person name="Pantucek R."/>
        </authorList>
    </citation>
    <scope>NUCLEOTIDE SEQUENCE [LARGE SCALE GENOMIC DNA]</scope>
    <source>
        <strain evidence="2 3">CCM 4927</strain>
    </source>
</reference>
<dbReference type="Pfam" id="PF08864">
    <property type="entry name" value="UPF0302"/>
    <property type="match status" value="1"/>
</dbReference>
<protein>
    <recommendedName>
        <fullName evidence="1">UPF0302 domain-containing protein</fullName>
    </recommendedName>
</protein>
<evidence type="ECO:0000313" key="3">
    <source>
        <dbReference type="Proteomes" id="UP000229523"/>
    </source>
</evidence>
<dbReference type="AlphaFoldDB" id="A0A2G5NUW4"/>
<comment type="caution">
    <text evidence="2">The sequence shown here is derived from an EMBL/GenBank/DDBJ whole genome shotgun (WGS) entry which is preliminary data.</text>
</comment>
<accession>A0A2G5NUW4</accession>
<sequence length="185" mass="22468">MNYNIIDERSGFIKYLLNQYEIHDKNTVWLLNLIKDKPNILEHIQFKKTTQLKDQLIIFNHFKVHLILSHGIYTDSDVIFHYLLNNEKPLYVNILFSDLKYDIICQQEIMYQIDFQVMDENDLKIDYIEMKMDLYEIFTNSKLFTYLIEQIIYAIEDTLLTKNQTRFAMLTQLKMDLEEKRKHVI</sequence>
<proteinExistence type="predicted"/>
<dbReference type="EMBL" id="MJBI02000001">
    <property type="protein sequence ID" value="RAI82553.1"/>
    <property type="molecule type" value="Genomic_DNA"/>
</dbReference>
<dbReference type="Gene3D" id="3.40.1530.30">
    <property type="entry name" value="Uncharacterised family UPF0302, N-terminal domain"/>
    <property type="match status" value="1"/>
</dbReference>
<feature type="domain" description="UPF0302" evidence="1">
    <location>
        <begin position="10"/>
        <end position="98"/>
    </location>
</feature>
<name>A0A2G5NUW4_9STAP</name>
<keyword evidence="3" id="KW-1185">Reference proteome</keyword>